<dbReference type="AlphaFoldDB" id="A0A1H9HH15"/>
<gene>
    <name evidence="8" type="ORF">SAMN05421767_10298</name>
</gene>
<dbReference type="GO" id="GO:0000156">
    <property type="term" value="F:phosphorelay response regulator activity"/>
    <property type="evidence" value="ECO:0007669"/>
    <property type="project" value="InterPro"/>
</dbReference>
<feature type="domain" description="HTH LytTR-type" evidence="7">
    <location>
        <begin position="141"/>
        <end position="245"/>
    </location>
</feature>
<organism evidence="8 9">
    <name type="scientific">Granulicatella balaenopterae</name>
    <dbReference type="NCBI Taxonomy" id="137733"/>
    <lineage>
        <taxon>Bacteria</taxon>
        <taxon>Bacillati</taxon>
        <taxon>Bacillota</taxon>
        <taxon>Bacilli</taxon>
        <taxon>Lactobacillales</taxon>
        <taxon>Carnobacteriaceae</taxon>
        <taxon>Granulicatella</taxon>
    </lineage>
</organism>
<dbReference type="Pfam" id="PF04397">
    <property type="entry name" value="LytTR"/>
    <property type="match status" value="1"/>
</dbReference>
<feature type="modified residue" description="4-aspartylphosphate" evidence="5">
    <location>
        <position position="59"/>
    </location>
</feature>
<keyword evidence="9" id="KW-1185">Reference proteome</keyword>
<dbReference type="InterPro" id="IPR046947">
    <property type="entry name" value="LytR-like"/>
</dbReference>
<evidence type="ECO:0000256" key="5">
    <source>
        <dbReference type="PROSITE-ProRule" id="PRU00169"/>
    </source>
</evidence>
<dbReference type="Gene3D" id="2.40.50.1020">
    <property type="entry name" value="LytTr DNA-binding domain"/>
    <property type="match status" value="1"/>
</dbReference>
<evidence type="ECO:0000256" key="3">
    <source>
        <dbReference type="ARBA" id="ARBA00023159"/>
    </source>
</evidence>
<dbReference type="PANTHER" id="PTHR37299">
    <property type="entry name" value="TRANSCRIPTIONAL REGULATOR-RELATED"/>
    <property type="match status" value="1"/>
</dbReference>
<dbReference type="InterPro" id="IPR011006">
    <property type="entry name" value="CheY-like_superfamily"/>
</dbReference>
<dbReference type="Pfam" id="PF00072">
    <property type="entry name" value="Response_reg"/>
    <property type="match status" value="1"/>
</dbReference>
<feature type="domain" description="Response regulatory" evidence="6">
    <location>
        <begin position="3"/>
        <end position="126"/>
    </location>
</feature>
<dbReference type="InterPro" id="IPR001789">
    <property type="entry name" value="Sig_transdc_resp-reg_receiver"/>
</dbReference>
<dbReference type="SUPFAM" id="SSF52172">
    <property type="entry name" value="CheY-like"/>
    <property type="match status" value="1"/>
</dbReference>
<evidence type="ECO:0000259" key="7">
    <source>
        <dbReference type="PROSITE" id="PS50930"/>
    </source>
</evidence>
<keyword evidence="3" id="KW-0010">Activator</keyword>
<dbReference type="STRING" id="137733.SAMN05421767_10298"/>
<sequence>MINIAIVEDNMLHIGRLETLLHELSQELRIKINIVISNNMEEYRSQLSQDQIYDLYFLDLDIEGNKNAGFDIAKEIRKYHQLGTIVFVTTLSDAWPLVFKNHVSALDFIPKDESEILFKERIKECLEHVINMRKEQVKEVLTYSYKERIVLQIPFGDILMIQTSASAHRLIVYGKTIRKEFYGTLTDILELDKKGYFQKIDRSTIVNIQNVVSVNKREREVMFYDGTTSPVSRLRIKDLKEKVEHYHQQVNYTREKNLGDFGVMF</sequence>
<dbReference type="PANTHER" id="PTHR37299:SF3">
    <property type="entry name" value="STAGE 0 SPORULATION PROTEIN A HOMOLOG"/>
    <property type="match status" value="1"/>
</dbReference>
<dbReference type="SMART" id="SM00850">
    <property type="entry name" value="LytTR"/>
    <property type="match status" value="1"/>
</dbReference>
<evidence type="ECO:0000259" key="6">
    <source>
        <dbReference type="PROSITE" id="PS50110"/>
    </source>
</evidence>
<evidence type="ECO:0000313" key="8">
    <source>
        <dbReference type="EMBL" id="SEQ61629.1"/>
    </source>
</evidence>
<dbReference type="PROSITE" id="PS50930">
    <property type="entry name" value="HTH_LYTTR"/>
    <property type="match status" value="1"/>
</dbReference>
<dbReference type="SMART" id="SM00448">
    <property type="entry name" value="REC"/>
    <property type="match status" value="1"/>
</dbReference>
<evidence type="ECO:0000313" key="9">
    <source>
        <dbReference type="Proteomes" id="UP000198556"/>
    </source>
</evidence>
<keyword evidence="5" id="KW-0597">Phosphoprotein</keyword>
<reference evidence="8 9" key="1">
    <citation type="submission" date="2016-10" db="EMBL/GenBank/DDBJ databases">
        <authorList>
            <person name="de Groot N.N."/>
        </authorList>
    </citation>
    <scope>NUCLEOTIDE SEQUENCE [LARGE SCALE GENOMIC DNA]</scope>
    <source>
        <strain evidence="8 9">DSM 15827</strain>
    </source>
</reference>
<dbReference type="InterPro" id="IPR007492">
    <property type="entry name" value="LytTR_DNA-bd_dom"/>
</dbReference>
<evidence type="ECO:0000256" key="4">
    <source>
        <dbReference type="ARBA" id="ARBA00037164"/>
    </source>
</evidence>
<keyword evidence="1" id="KW-0963">Cytoplasm</keyword>
<dbReference type="RefSeq" id="WP_245711097.1">
    <property type="nucleotide sequence ID" value="NZ_FOGF01000002.1"/>
</dbReference>
<evidence type="ECO:0000256" key="1">
    <source>
        <dbReference type="ARBA" id="ARBA00022490"/>
    </source>
</evidence>
<accession>A0A1H9HH15</accession>
<name>A0A1H9HH15_9LACT</name>
<dbReference type="Proteomes" id="UP000198556">
    <property type="component" value="Unassembled WGS sequence"/>
</dbReference>
<dbReference type="Gene3D" id="3.40.50.2300">
    <property type="match status" value="1"/>
</dbReference>
<keyword evidence="2" id="KW-0902">Two-component regulatory system</keyword>
<proteinExistence type="predicted"/>
<dbReference type="EMBL" id="FOGF01000002">
    <property type="protein sequence ID" value="SEQ61629.1"/>
    <property type="molecule type" value="Genomic_DNA"/>
</dbReference>
<evidence type="ECO:0000256" key="2">
    <source>
        <dbReference type="ARBA" id="ARBA00023012"/>
    </source>
</evidence>
<protein>
    <submittedName>
        <fullName evidence="8">Two component transcriptional regulator, LytTR family</fullName>
    </submittedName>
</protein>
<dbReference type="GO" id="GO:0003677">
    <property type="term" value="F:DNA binding"/>
    <property type="evidence" value="ECO:0007669"/>
    <property type="project" value="InterPro"/>
</dbReference>
<dbReference type="PROSITE" id="PS50110">
    <property type="entry name" value="RESPONSE_REGULATORY"/>
    <property type="match status" value="1"/>
</dbReference>
<comment type="function">
    <text evidence="4">Required for high-level post-exponential phase expression of a series of secreted proteins.</text>
</comment>